<dbReference type="InterPro" id="IPR004843">
    <property type="entry name" value="Calcineurin-like_PHP"/>
</dbReference>
<dbReference type="PROSITE" id="PS00125">
    <property type="entry name" value="SER_THR_PHOSPHATASE"/>
    <property type="match status" value="1"/>
</dbReference>
<feature type="domain" description="Serine/threonine specific protein phosphatases" evidence="1">
    <location>
        <begin position="72"/>
        <end position="77"/>
    </location>
</feature>
<dbReference type="SUPFAM" id="SSF56300">
    <property type="entry name" value="Metallo-dependent phosphatases"/>
    <property type="match status" value="1"/>
</dbReference>
<dbReference type="PANTHER" id="PTHR42850:SF11">
    <property type="entry name" value="BIS(5'-NUCLEOSYL)-TETRAPHOSPHATASE [SYMMETRICAL]"/>
    <property type="match status" value="1"/>
</dbReference>
<dbReference type="Proteomes" id="UP000490535">
    <property type="component" value="Unassembled WGS sequence"/>
</dbReference>
<dbReference type="Gene3D" id="3.60.21.10">
    <property type="match status" value="1"/>
</dbReference>
<dbReference type="GO" id="GO:0016791">
    <property type="term" value="F:phosphatase activity"/>
    <property type="evidence" value="ECO:0007669"/>
    <property type="project" value="TreeGrafter"/>
</dbReference>
<dbReference type="InterPro" id="IPR050126">
    <property type="entry name" value="Ap4A_hydrolase"/>
</dbReference>
<dbReference type="GO" id="GO:0005737">
    <property type="term" value="C:cytoplasm"/>
    <property type="evidence" value="ECO:0007669"/>
    <property type="project" value="TreeGrafter"/>
</dbReference>
<comment type="caution">
    <text evidence="2">The sequence shown here is derived from an EMBL/GenBank/DDBJ whole genome shotgun (WGS) entry which is preliminary data.</text>
</comment>
<proteinExistence type="predicted"/>
<dbReference type="GO" id="GO:0008803">
    <property type="term" value="F:bis(5'-nucleosyl)-tetraphosphatase (symmetrical) activity"/>
    <property type="evidence" value="ECO:0007669"/>
    <property type="project" value="TreeGrafter"/>
</dbReference>
<name>A0A833UDD3_ACIBZ</name>
<dbReference type="AlphaFoldDB" id="A0A833UDD3"/>
<sequence length="231" mass="26645">MSLVKVWDKEIKGKLYAVGDIHGCYNLLMNRLKEIGFDFENDLLVAVGDLVDRGIQNLECVDLLNEGWFTSVRGNHEDLCIKGLFNDAFGRCHIQNGGEWFYELDAQTQHKIINKFKQLPLALEINFNGKKYGFVHGHIEQNDWELFKHNLDNFDAVRYAIEAKRLPTDAAMWGRERLDLDNLQYTHVKGIDVVIMGHTVTQKPCMRDNCYWIDTGAVHWGTMTILDLSKV</sequence>
<evidence type="ECO:0000313" key="2">
    <source>
        <dbReference type="EMBL" id="KAF1025821.1"/>
    </source>
</evidence>
<dbReference type="InterPro" id="IPR029052">
    <property type="entry name" value="Metallo-depent_PP-like"/>
</dbReference>
<dbReference type="InterPro" id="IPR006186">
    <property type="entry name" value="Ser/Thr-sp_prot-phosphatase"/>
</dbReference>
<gene>
    <name evidence="2" type="primary">pphB</name>
    <name evidence="2" type="ORF">GAK29_01683</name>
</gene>
<accession>A0A833UDD3</accession>
<dbReference type="PANTHER" id="PTHR42850">
    <property type="entry name" value="METALLOPHOSPHOESTERASE"/>
    <property type="match status" value="1"/>
</dbReference>
<evidence type="ECO:0000259" key="1">
    <source>
        <dbReference type="PROSITE" id="PS00125"/>
    </source>
</evidence>
<dbReference type="EMBL" id="WNDP01000033">
    <property type="protein sequence ID" value="KAF1025821.1"/>
    <property type="molecule type" value="Genomic_DNA"/>
</dbReference>
<reference evidence="3" key="1">
    <citation type="journal article" date="2020" name="MBio">
        <title>Horizontal gene transfer to a defensive symbiont with a reduced genome amongst a multipartite beetle microbiome.</title>
        <authorList>
            <person name="Waterworth S.C."/>
            <person name="Florez L.V."/>
            <person name="Rees E.R."/>
            <person name="Hertweck C."/>
            <person name="Kaltenpoth M."/>
            <person name="Kwan J.C."/>
        </authorList>
    </citation>
    <scope>NUCLEOTIDE SEQUENCE [LARGE SCALE GENOMIC DNA]</scope>
</reference>
<evidence type="ECO:0000313" key="3">
    <source>
        <dbReference type="Proteomes" id="UP000490535"/>
    </source>
</evidence>
<dbReference type="GO" id="GO:0110154">
    <property type="term" value="P:RNA decapping"/>
    <property type="evidence" value="ECO:0007669"/>
    <property type="project" value="TreeGrafter"/>
</dbReference>
<dbReference type="Pfam" id="PF00149">
    <property type="entry name" value="Metallophos"/>
    <property type="match status" value="1"/>
</dbReference>
<protein>
    <submittedName>
        <fullName evidence="2">Serine/threonine-protein phosphatase 2</fullName>
    </submittedName>
</protein>
<organism evidence="2 3">
    <name type="scientific">Acinetobacter bereziniae</name>
    <name type="common">Acinetobacter genomosp. 10</name>
    <dbReference type="NCBI Taxonomy" id="106648"/>
    <lineage>
        <taxon>Bacteria</taxon>
        <taxon>Pseudomonadati</taxon>
        <taxon>Pseudomonadota</taxon>
        <taxon>Gammaproteobacteria</taxon>
        <taxon>Moraxellales</taxon>
        <taxon>Moraxellaceae</taxon>
        <taxon>Acinetobacter</taxon>
    </lineage>
</organism>